<evidence type="ECO:0000256" key="1">
    <source>
        <dbReference type="SAM" id="Phobius"/>
    </source>
</evidence>
<feature type="transmembrane region" description="Helical" evidence="1">
    <location>
        <begin position="30"/>
        <end position="48"/>
    </location>
</feature>
<name>A0A7U4DMS1_GEOS0</name>
<dbReference type="AlphaFoldDB" id="A0A7U4DMS1"/>
<dbReference type="EMBL" id="CP002294">
    <property type="protein sequence ID" value="ADP76498.1"/>
    <property type="molecule type" value="Genomic_DNA"/>
</dbReference>
<reference evidence="2" key="1">
    <citation type="submission" date="2010-10" db="EMBL/GenBank/DDBJ databases">
        <title>Complete sequence of plasmid of Geobacillus sp. Y4.1MC1.</title>
        <authorList>
            <consortium name="US DOE Joint Genome Institute"/>
            <person name="Lucas S."/>
            <person name="Copeland A."/>
            <person name="Lapidus A."/>
            <person name="Cheng J.-F."/>
            <person name="Bruce D."/>
            <person name="Goodwin L."/>
            <person name="Pitluck S."/>
            <person name="Chertkov O."/>
            <person name="Zhang X."/>
            <person name="Detter J.C."/>
            <person name="Han C."/>
            <person name="Tapia R."/>
            <person name="Land M."/>
            <person name="Hauser L."/>
            <person name="Jeffries C."/>
            <person name="Kyrpides N."/>
            <person name="Ivanova N."/>
            <person name="Ovchinnikova G."/>
            <person name="Brumm P."/>
            <person name="Mead D."/>
            <person name="Woyke T."/>
        </authorList>
    </citation>
    <scope>NUCLEOTIDE SEQUENCE [LARGE SCALE GENOMIC DNA]</scope>
    <source>
        <strain evidence="2">Y4.1MC1</strain>
        <plasmid evidence="2">pGY4MC101</plasmid>
    </source>
</reference>
<evidence type="ECO:0000313" key="2">
    <source>
        <dbReference type="EMBL" id="ADP76498.1"/>
    </source>
</evidence>
<keyword evidence="1" id="KW-1133">Transmembrane helix</keyword>
<proteinExistence type="predicted"/>
<geneLocation type="plasmid" evidence="2">
    <name>pGY4MC101</name>
</geneLocation>
<dbReference type="KEGG" id="gmc:GY4MC1_3881"/>
<sequence>MDMWDIVTPILYATFLLNLFYAFRSYKKESIPHFLLSILIHFGIGFLSLWSVGMLLFICGGIQILILWILIVKKKTSAKKVGDVE</sequence>
<keyword evidence="1" id="KW-0472">Membrane</keyword>
<feature type="transmembrane region" description="Helical" evidence="1">
    <location>
        <begin position="54"/>
        <end position="72"/>
    </location>
</feature>
<feature type="transmembrane region" description="Helical" evidence="1">
    <location>
        <begin position="6"/>
        <end position="23"/>
    </location>
</feature>
<organism evidence="2">
    <name type="scientific">Geobacillus sp. (strain Y4.1MC1)</name>
    <dbReference type="NCBI Taxonomy" id="581103"/>
    <lineage>
        <taxon>Bacteria</taxon>
        <taxon>Bacillati</taxon>
        <taxon>Bacillota</taxon>
        <taxon>Bacilli</taxon>
        <taxon>Bacillales</taxon>
        <taxon>Anoxybacillaceae</taxon>
        <taxon>Geobacillus</taxon>
    </lineage>
</organism>
<accession>A0A7U4DMS1</accession>
<protein>
    <submittedName>
        <fullName evidence="2">Uncharacterized protein</fullName>
    </submittedName>
</protein>
<keyword evidence="1" id="KW-0812">Transmembrane</keyword>
<gene>
    <name evidence="2" type="ORF">GY4MC1_3881</name>
</gene>
<keyword evidence="2" id="KW-0614">Plasmid</keyword>